<proteinExistence type="inferred from homology"/>
<comment type="similarity">
    <text evidence="1">Belongs to the membrane fusion protein (MFP) (TC 8.A.1) family.</text>
</comment>
<dbReference type="InterPro" id="IPR058649">
    <property type="entry name" value="CzcB_C"/>
</dbReference>
<gene>
    <name evidence="6" type="ordered locus">Cyan7822_3909</name>
</gene>
<feature type="coiled-coil region" evidence="2">
    <location>
        <begin position="121"/>
        <end position="278"/>
    </location>
</feature>
<dbReference type="Gene3D" id="1.10.287.470">
    <property type="entry name" value="Helix hairpin bin"/>
    <property type="match status" value="1"/>
</dbReference>
<evidence type="ECO:0000256" key="1">
    <source>
        <dbReference type="ARBA" id="ARBA00009477"/>
    </source>
</evidence>
<dbReference type="Pfam" id="PF25954">
    <property type="entry name" value="Beta-barrel_RND_2"/>
    <property type="match status" value="1"/>
</dbReference>
<dbReference type="Proteomes" id="UP000008206">
    <property type="component" value="Chromosome"/>
</dbReference>
<accession>E0UK78</accession>
<dbReference type="GO" id="GO:0015562">
    <property type="term" value="F:efflux transmembrane transporter activity"/>
    <property type="evidence" value="ECO:0007669"/>
    <property type="project" value="TreeGrafter"/>
</dbReference>
<dbReference type="SUPFAM" id="SSF111369">
    <property type="entry name" value="HlyD-like secretion proteins"/>
    <property type="match status" value="2"/>
</dbReference>
<dbReference type="GO" id="GO:1990281">
    <property type="term" value="C:efflux pump complex"/>
    <property type="evidence" value="ECO:0007669"/>
    <property type="project" value="TreeGrafter"/>
</dbReference>
<dbReference type="PRINTS" id="PR01490">
    <property type="entry name" value="RTXTOXIND"/>
</dbReference>
<feature type="domain" description="CusB-like beta-barrel" evidence="4">
    <location>
        <begin position="320"/>
        <end position="391"/>
    </location>
</feature>
<protein>
    <submittedName>
        <fullName evidence="6">Efflux transporter, RND family, MFP subunit</fullName>
    </submittedName>
</protein>
<evidence type="ECO:0000256" key="2">
    <source>
        <dbReference type="SAM" id="Coils"/>
    </source>
</evidence>
<dbReference type="eggNOG" id="COG0845">
    <property type="taxonomic scope" value="Bacteria"/>
</dbReference>
<evidence type="ECO:0000259" key="4">
    <source>
        <dbReference type="Pfam" id="PF25954"/>
    </source>
</evidence>
<dbReference type="Gene3D" id="2.40.420.20">
    <property type="match status" value="1"/>
</dbReference>
<evidence type="ECO:0000259" key="5">
    <source>
        <dbReference type="Pfam" id="PF25975"/>
    </source>
</evidence>
<dbReference type="Gene3D" id="2.40.30.170">
    <property type="match status" value="1"/>
</dbReference>
<dbReference type="InterPro" id="IPR058625">
    <property type="entry name" value="MdtA-like_BSH"/>
</dbReference>
<dbReference type="Gene3D" id="2.40.50.100">
    <property type="match status" value="1"/>
</dbReference>
<keyword evidence="7" id="KW-1185">Reference proteome</keyword>
<dbReference type="Pfam" id="PF25975">
    <property type="entry name" value="CzcB_C"/>
    <property type="match status" value="1"/>
</dbReference>
<organism evidence="6 7">
    <name type="scientific">Gloeothece verrucosa (strain PCC 7822)</name>
    <name type="common">Cyanothece sp. (strain PCC 7822)</name>
    <dbReference type="NCBI Taxonomy" id="497965"/>
    <lineage>
        <taxon>Bacteria</taxon>
        <taxon>Bacillati</taxon>
        <taxon>Cyanobacteriota</taxon>
        <taxon>Cyanophyceae</taxon>
        <taxon>Oscillatoriophycideae</taxon>
        <taxon>Chroococcales</taxon>
        <taxon>Aphanothecaceae</taxon>
        <taxon>Gloeothece</taxon>
        <taxon>Gloeothece verrucosa</taxon>
    </lineage>
</organism>
<reference evidence="7" key="1">
    <citation type="journal article" date="2011" name="MBio">
        <title>Novel metabolic attributes of the genus Cyanothece, comprising a group of unicellular nitrogen-fixing Cyanobacteria.</title>
        <authorList>
            <person name="Bandyopadhyay A."/>
            <person name="Elvitigala T."/>
            <person name="Welsh E."/>
            <person name="Stockel J."/>
            <person name="Liberton M."/>
            <person name="Min H."/>
            <person name="Sherman L.A."/>
            <person name="Pakrasi H.B."/>
        </authorList>
    </citation>
    <scope>NUCLEOTIDE SEQUENCE [LARGE SCALE GENOMIC DNA]</scope>
    <source>
        <strain evidence="7">PCC 7822</strain>
    </source>
</reference>
<dbReference type="HOGENOM" id="CLU_018816_1_2_3"/>
<name>E0UK78_GLOV7</name>
<keyword evidence="2" id="KW-0175">Coiled coil</keyword>
<sequence length="474" mass="51171">MLIVKRVKGFVRWQLLGGVTVLALLGTLISGCENLWEPEADAQSKPRQPQNRSIAVDAAEAGLGKLRQDIEYTGNTTPVREVSLRSQVEGQLQQLNVDVGDEVKLGQILARLDDDLLLSAVNQAKAQKAAQRSQVVSAQSEVNDARIKVEQARLELQQASADITRLEASLKASIEQARLEAQQTAADAARLRLLANQGAIPEQQAEQAETKAQQAQQSLLNQQASASQQISQAKTRAQTNAQILRSAQAQVAIEQQQVSAAQAEVDAQKALINQAKTRQSYAVLTSPVTGKVLQKSSELGNLVQPGTEILKLGDFSRVKIMVEVSELQLSKIKIGQKVPIKLDAFPQENFSGIVTRISPAADPTARLVPIEITLNNPDVKIGSGLLARVSFPEDEPTKIVVPETALQDESTVFIIKGENQQTRVEARSVVVGNKANGQVEILSGLSAGERYVARSSQPLKEGSPVRLSVLSPQK</sequence>
<dbReference type="OrthoDB" id="9806939at2"/>
<dbReference type="KEGG" id="cyj:Cyan7822_3909"/>
<dbReference type="InterPro" id="IPR006143">
    <property type="entry name" value="RND_pump_MFP"/>
</dbReference>
<dbReference type="Pfam" id="PF25917">
    <property type="entry name" value="BSH_RND"/>
    <property type="match status" value="1"/>
</dbReference>
<dbReference type="PANTHER" id="PTHR30469">
    <property type="entry name" value="MULTIDRUG RESISTANCE PROTEIN MDTA"/>
    <property type="match status" value="1"/>
</dbReference>
<dbReference type="NCBIfam" id="TIGR01730">
    <property type="entry name" value="RND_mfp"/>
    <property type="match status" value="1"/>
</dbReference>
<evidence type="ECO:0000259" key="3">
    <source>
        <dbReference type="Pfam" id="PF25917"/>
    </source>
</evidence>
<dbReference type="RefSeq" id="WP_013323908.1">
    <property type="nucleotide sequence ID" value="NC_014501.1"/>
</dbReference>
<dbReference type="PANTHER" id="PTHR30469:SF15">
    <property type="entry name" value="HLYD FAMILY OF SECRETION PROTEINS"/>
    <property type="match status" value="1"/>
</dbReference>
<evidence type="ECO:0000313" key="6">
    <source>
        <dbReference type="EMBL" id="ADN15840.1"/>
    </source>
</evidence>
<dbReference type="InterPro" id="IPR058792">
    <property type="entry name" value="Beta-barrel_RND_2"/>
</dbReference>
<dbReference type="FunFam" id="2.40.30.170:FF:000010">
    <property type="entry name" value="Efflux RND transporter periplasmic adaptor subunit"/>
    <property type="match status" value="1"/>
</dbReference>
<dbReference type="STRING" id="497965.Cyan7822_3909"/>
<feature type="domain" description="CzcB-like C-terminal circularly permuted SH3-like" evidence="5">
    <location>
        <begin position="400"/>
        <end position="460"/>
    </location>
</feature>
<evidence type="ECO:0000313" key="7">
    <source>
        <dbReference type="Proteomes" id="UP000008206"/>
    </source>
</evidence>
<dbReference type="PROSITE" id="PS51257">
    <property type="entry name" value="PROKAR_LIPOPROTEIN"/>
    <property type="match status" value="1"/>
</dbReference>
<dbReference type="EMBL" id="CP002198">
    <property type="protein sequence ID" value="ADN15840.1"/>
    <property type="molecule type" value="Genomic_DNA"/>
</dbReference>
<feature type="domain" description="Multidrug resistance protein MdtA-like barrel-sandwich hybrid" evidence="3">
    <location>
        <begin position="80"/>
        <end position="307"/>
    </location>
</feature>
<dbReference type="AlphaFoldDB" id="E0UK78"/>